<dbReference type="GO" id="GO:0003676">
    <property type="term" value="F:nucleic acid binding"/>
    <property type="evidence" value="ECO:0007669"/>
    <property type="project" value="InterPro"/>
</dbReference>
<proteinExistence type="predicted"/>
<keyword evidence="1" id="KW-0489">Methyltransferase</keyword>
<keyword evidence="1" id="KW-0808">Transferase</keyword>
<accession>A0A836K2E1</accession>
<dbReference type="GO" id="GO:0032259">
    <property type="term" value="P:methylation"/>
    <property type="evidence" value="ECO:0007669"/>
    <property type="project" value="UniProtKB-KW"/>
</dbReference>
<evidence type="ECO:0000313" key="2">
    <source>
        <dbReference type="Proteomes" id="UP000669903"/>
    </source>
</evidence>
<keyword evidence="2" id="KW-1185">Reference proteome</keyword>
<dbReference type="EMBL" id="JAANIC010006450">
    <property type="protein sequence ID" value="KAG5329042.1"/>
    <property type="molecule type" value="Genomic_DNA"/>
</dbReference>
<dbReference type="PANTHER" id="PTHR46060">
    <property type="entry name" value="MARINER MOS1 TRANSPOSASE-LIKE PROTEIN"/>
    <property type="match status" value="1"/>
</dbReference>
<dbReference type="AlphaFoldDB" id="A0A836K2E1"/>
<dbReference type="InterPro" id="IPR052709">
    <property type="entry name" value="Transposase-MT_Hybrid"/>
</dbReference>
<dbReference type="Proteomes" id="UP000669903">
    <property type="component" value="Unassembled WGS sequence"/>
</dbReference>
<protein>
    <submittedName>
        <fullName evidence="1">SETMR methyltransferase</fullName>
    </submittedName>
</protein>
<dbReference type="GO" id="GO:0008168">
    <property type="term" value="F:methyltransferase activity"/>
    <property type="evidence" value="ECO:0007669"/>
    <property type="project" value="UniProtKB-KW"/>
</dbReference>
<sequence length="235" mass="27387">MNYYVPIQQDEACKRYLFSQTSPSTSSKPRYTYLVPRILMRKYSLTSTAYKFLDIGIVVGPISHVQIAAMPEIDKVHDIVLTDRRVKVREFVEATGISRGTVISILHEQLDMKKLSARWVPHEFLRRFVTVDETWIHYFTHGIIHIDYLSSKQTINGDYLLDRFKILKKKCPCLAKRKVLFHQDNARVHTCPAPMAKFNELLSHPGYSPDLAPCDYFLFPNLKKWFGGKKFTTRE</sequence>
<gene>
    <name evidence="1" type="primary">Setmar_75</name>
    <name evidence="1" type="ORF">G6Z76_0005881</name>
</gene>
<name>A0A836K2E1_9HYME</name>
<evidence type="ECO:0000313" key="1">
    <source>
        <dbReference type="EMBL" id="KAG5329042.1"/>
    </source>
</evidence>
<dbReference type="PANTHER" id="PTHR46060:SF1">
    <property type="entry name" value="MARINER MOS1 TRANSPOSASE-LIKE PROTEIN"/>
    <property type="match status" value="1"/>
</dbReference>
<comment type="caution">
    <text evidence="1">The sequence shown here is derived from an EMBL/GenBank/DDBJ whole genome shotgun (WGS) entry which is preliminary data.</text>
</comment>
<feature type="non-terminal residue" evidence="1">
    <location>
        <position position="235"/>
    </location>
</feature>
<dbReference type="Gene3D" id="3.30.420.10">
    <property type="entry name" value="Ribonuclease H-like superfamily/Ribonuclease H"/>
    <property type="match status" value="1"/>
</dbReference>
<feature type="non-terminal residue" evidence="1">
    <location>
        <position position="1"/>
    </location>
</feature>
<dbReference type="InterPro" id="IPR036397">
    <property type="entry name" value="RNaseH_sf"/>
</dbReference>
<reference evidence="1" key="1">
    <citation type="submission" date="2020-03" db="EMBL/GenBank/DDBJ databases">
        <title>Relaxed selection underlies rapid genomic changes in the transitions from sociality to social parasitism in ants.</title>
        <authorList>
            <person name="Bi X."/>
        </authorList>
    </citation>
    <scope>NUCLEOTIDE SEQUENCE</scope>
    <source>
        <strain evidence="1">BGI-DK2014a</strain>
        <tissue evidence="1">Whole body</tissue>
    </source>
</reference>
<organism evidence="1 2">
    <name type="scientific">Acromyrmex charruanus</name>
    <dbReference type="NCBI Taxonomy" id="2715315"/>
    <lineage>
        <taxon>Eukaryota</taxon>
        <taxon>Metazoa</taxon>
        <taxon>Ecdysozoa</taxon>
        <taxon>Arthropoda</taxon>
        <taxon>Hexapoda</taxon>
        <taxon>Insecta</taxon>
        <taxon>Pterygota</taxon>
        <taxon>Neoptera</taxon>
        <taxon>Endopterygota</taxon>
        <taxon>Hymenoptera</taxon>
        <taxon>Apocrita</taxon>
        <taxon>Aculeata</taxon>
        <taxon>Formicoidea</taxon>
        <taxon>Formicidae</taxon>
        <taxon>Myrmicinae</taxon>
        <taxon>Acromyrmex</taxon>
    </lineage>
</organism>